<evidence type="ECO:0000313" key="4">
    <source>
        <dbReference type="Proteomes" id="UP000239352"/>
    </source>
</evidence>
<name>A0A2T0GYY1_ACTMO</name>
<feature type="compositionally biased region" description="Polar residues" evidence="1">
    <location>
        <begin position="28"/>
        <end position="37"/>
    </location>
</feature>
<protein>
    <recommendedName>
        <fullName evidence="5">DUF3558 domain-containing protein</fullName>
    </recommendedName>
</protein>
<evidence type="ECO:0000256" key="1">
    <source>
        <dbReference type="SAM" id="MobiDB-lite"/>
    </source>
</evidence>
<feature type="region of interest" description="Disordered" evidence="1">
    <location>
        <begin position="28"/>
        <end position="53"/>
    </location>
</feature>
<feature type="chain" id="PRO_5039165601" description="DUF3558 domain-containing protein" evidence="2">
    <location>
        <begin position="21"/>
        <end position="194"/>
    </location>
</feature>
<dbReference type="InParanoid" id="A0A2T0GYY1"/>
<proteinExistence type="predicted"/>
<evidence type="ECO:0000313" key="3">
    <source>
        <dbReference type="EMBL" id="PRW64326.1"/>
    </source>
</evidence>
<reference evidence="3 4" key="1">
    <citation type="submission" date="2018-03" db="EMBL/GenBank/DDBJ databases">
        <title>Actinopolyspora mortivallis from Sahara, screening for active biomolecules.</title>
        <authorList>
            <person name="Selama O."/>
            <person name="Wellington E.M.H."/>
            <person name="Hacene H."/>
        </authorList>
    </citation>
    <scope>NUCLEOTIDE SEQUENCE [LARGE SCALE GENOMIC DNA]</scope>
    <source>
        <strain evidence="3 4">M5A</strain>
    </source>
</reference>
<gene>
    <name evidence="3" type="ORF">CEP50_05140</name>
</gene>
<comment type="caution">
    <text evidence="3">The sequence shown here is derived from an EMBL/GenBank/DDBJ whole genome shotgun (WGS) entry which is preliminary data.</text>
</comment>
<organism evidence="3 4">
    <name type="scientific">Actinopolyspora mortivallis</name>
    <dbReference type="NCBI Taxonomy" id="33906"/>
    <lineage>
        <taxon>Bacteria</taxon>
        <taxon>Bacillati</taxon>
        <taxon>Actinomycetota</taxon>
        <taxon>Actinomycetes</taxon>
        <taxon>Actinopolysporales</taxon>
        <taxon>Actinopolysporaceae</taxon>
        <taxon>Actinopolyspora</taxon>
    </lineage>
</organism>
<dbReference type="EMBL" id="PVSR01000004">
    <property type="protein sequence ID" value="PRW64326.1"/>
    <property type="molecule type" value="Genomic_DNA"/>
</dbReference>
<dbReference type="InterPro" id="IPR024520">
    <property type="entry name" value="DUF3558"/>
</dbReference>
<sequence length="194" mass="20897">MPHHRLTQILLAAACAAALAGCNADSNDTPITPSNRENNNHQKNDPFSPEKPVKLGAISDPCKLLNSDQIEALGAGKPNPSGKSPWGQKKCEWRNDKYSISISPDTKQGHGLRSTARIYGDENSEPDTEIRGYPAIHGGKTDLRCSVSVGTSNKDMFTLHFNVGTKGRDNPEYSDPCAMSDKIAGMVLDNLPPA</sequence>
<keyword evidence="2" id="KW-0732">Signal</keyword>
<dbReference type="AlphaFoldDB" id="A0A2T0GYY1"/>
<dbReference type="RefSeq" id="WP_106112776.1">
    <property type="nucleotide sequence ID" value="NZ_PVSR01000004.1"/>
</dbReference>
<keyword evidence="4" id="KW-1185">Reference proteome</keyword>
<feature type="signal peptide" evidence="2">
    <location>
        <begin position="1"/>
        <end position="20"/>
    </location>
</feature>
<dbReference type="Proteomes" id="UP000239352">
    <property type="component" value="Unassembled WGS sequence"/>
</dbReference>
<dbReference type="Pfam" id="PF12079">
    <property type="entry name" value="DUF3558"/>
    <property type="match status" value="1"/>
</dbReference>
<evidence type="ECO:0000256" key="2">
    <source>
        <dbReference type="SAM" id="SignalP"/>
    </source>
</evidence>
<dbReference type="PROSITE" id="PS51257">
    <property type="entry name" value="PROKAR_LIPOPROTEIN"/>
    <property type="match status" value="1"/>
</dbReference>
<accession>A0A2T0GYY1</accession>
<evidence type="ECO:0008006" key="5">
    <source>
        <dbReference type="Google" id="ProtNLM"/>
    </source>
</evidence>